<dbReference type="PANTHER" id="PTHR30290">
    <property type="entry name" value="PERIPLASMIC BINDING COMPONENT OF ABC TRANSPORTER"/>
    <property type="match status" value="1"/>
</dbReference>
<dbReference type="Proteomes" id="UP000030826">
    <property type="component" value="Unassembled WGS sequence"/>
</dbReference>
<dbReference type="FunFam" id="3.90.76.10:FF:000001">
    <property type="entry name" value="Oligopeptide ABC transporter substrate-binding protein"/>
    <property type="match status" value="1"/>
</dbReference>
<comment type="subcellular location">
    <subcellularLocation>
        <location evidence="1">Periplasm</location>
    </subcellularLocation>
</comment>
<accession>A0A0B1QA95</accession>
<dbReference type="Pfam" id="PF00496">
    <property type="entry name" value="SBP_bac_5"/>
    <property type="match status" value="1"/>
</dbReference>
<dbReference type="OrthoDB" id="8144963at2"/>
<dbReference type="InterPro" id="IPR030678">
    <property type="entry name" value="Peptide/Ni-bd"/>
</dbReference>
<dbReference type="Gene3D" id="3.10.105.10">
    <property type="entry name" value="Dipeptide-binding Protein, Domain 3"/>
    <property type="match status" value="1"/>
</dbReference>
<evidence type="ECO:0000256" key="1">
    <source>
        <dbReference type="ARBA" id="ARBA00004418"/>
    </source>
</evidence>
<dbReference type="GO" id="GO:0043190">
    <property type="term" value="C:ATP-binding cassette (ABC) transporter complex"/>
    <property type="evidence" value="ECO:0007669"/>
    <property type="project" value="InterPro"/>
</dbReference>
<evidence type="ECO:0000313" key="7">
    <source>
        <dbReference type="EMBL" id="KHJ55730.1"/>
    </source>
</evidence>
<dbReference type="InterPro" id="IPR000914">
    <property type="entry name" value="SBP_5_dom"/>
</dbReference>
<feature type="chain" id="PRO_5002063194" evidence="5">
    <location>
        <begin position="27"/>
        <end position="531"/>
    </location>
</feature>
<keyword evidence="4 5" id="KW-0732">Signal</keyword>
<dbReference type="STRING" id="370622.LA66_03565"/>
<evidence type="ECO:0000259" key="6">
    <source>
        <dbReference type="Pfam" id="PF00496"/>
    </source>
</evidence>
<evidence type="ECO:0000256" key="3">
    <source>
        <dbReference type="ARBA" id="ARBA00022448"/>
    </source>
</evidence>
<dbReference type="GO" id="GO:0015833">
    <property type="term" value="P:peptide transport"/>
    <property type="evidence" value="ECO:0007669"/>
    <property type="project" value="TreeGrafter"/>
</dbReference>
<dbReference type="InterPro" id="IPR039424">
    <property type="entry name" value="SBP_5"/>
</dbReference>
<dbReference type="CDD" id="cd08504">
    <property type="entry name" value="PBP2_OppA"/>
    <property type="match status" value="1"/>
</dbReference>
<evidence type="ECO:0000256" key="2">
    <source>
        <dbReference type="ARBA" id="ARBA00005695"/>
    </source>
</evidence>
<dbReference type="PIRSF" id="PIRSF002741">
    <property type="entry name" value="MppA"/>
    <property type="match status" value="1"/>
</dbReference>
<feature type="domain" description="Solute-binding protein family 5" evidence="6">
    <location>
        <begin position="69"/>
        <end position="451"/>
    </location>
</feature>
<dbReference type="SUPFAM" id="SSF53850">
    <property type="entry name" value="Periplasmic binding protein-like II"/>
    <property type="match status" value="1"/>
</dbReference>
<comment type="caution">
    <text evidence="7">The sequence shown here is derived from an EMBL/GenBank/DDBJ whole genome shotgun (WGS) entry which is preliminary data.</text>
</comment>
<dbReference type="Gene3D" id="3.90.76.10">
    <property type="entry name" value="Dipeptide-binding Protein, Domain 1"/>
    <property type="match status" value="1"/>
</dbReference>
<proteinExistence type="inferred from homology"/>
<name>A0A0B1QA95_9HYPH</name>
<dbReference type="GO" id="GO:0030288">
    <property type="term" value="C:outer membrane-bounded periplasmic space"/>
    <property type="evidence" value="ECO:0007669"/>
    <property type="project" value="TreeGrafter"/>
</dbReference>
<gene>
    <name evidence="7" type="ORF">LA66_03565</name>
</gene>
<comment type="similarity">
    <text evidence="2">Belongs to the bacterial solute-binding protein 5 family.</text>
</comment>
<evidence type="ECO:0000256" key="4">
    <source>
        <dbReference type="ARBA" id="ARBA00022729"/>
    </source>
</evidence>
<dbReference type="RefSeq" id="WP_039188769.1">
    <property type="nucleotide sequence ID" value="NZ_JRFJ01000001.1"/>
</dbReference>
<dbReference type="AlphaFoldDB" id="A0A0B1QA95"/>
<evidence type="ECO:0000256" key="5">
    <source>
        <dbReference type="SAM" id="SignalP"/>
    </source>
</evidence>
<sequence>MKNRTWFAFLSSAVLGTAILTIPAGAETLRRGNAGEPQTLDQAHTSIDVEANILKDLYEGLTIYGPDGELVPGTAESWTVSDDGTVYTFKLRADADWSNGDPVTADDFIYSFRRLQNPATAAGYANILYPIKNAEAINTGGMPVDQLGMRALDAKTLEITLERPTPFFLELLSHQTGLPVHPATVEAEGGNFVRPGTMVSNGAFKLTEQVANDHITVARNDEYWDAANVALDSVIFYPIEDQAAALRRFQAGELDVNKEFPADQLQYLREQLGGEVRVTPYLSTYYYTFDTRTAPFDDVDVRRALSMAVDRDFLSEEIFGGAQLPVYAMVPPGMEHYGEPAEADFAAMSQLDREDEAVRLIGEAGYGPGGKPLAVEIRYNTNANHERVATAIADMWSTVLGANVTLTNLDVSSHYAYLQEGGAFNVARAGWVADYADPENFLALSLSSNKTFNYAHWSNAEFDALMAQSYNERDPRKRSGLMHQAETILMREQPVVPLMNTASLWLVSDKVSGWEDNPVNVHLSKYLTVER</sequence>
<dbReference type="PANTHER" id="PTHR30290:SF10">
    <property type="entry name" value="PERIPLASMIC OLIGOPEPTIDE-BINDING PROTEIN-RELATED"/>
    <property type="match status" value="1"/>
</dbReference>
<keyword evidence="3" id="KW-0813">Transport</keyword>
<dbReference type="Gene3D" id="3.40.190.10">
    <property type="entry name" value="Periplasmic binding protein-like II"/>
    <property type="match status" value="1"/>
</dbReference>
<organism evidence="7 8">
    <name type="scientific">Aureimonas altamirensis</name>
    <dbReference type="NCBI Taxonomy" id="370622"/>
    <lineage>
        <taxon>Bacteria</taxon>
        <taxon>Pseudomonadati</taxon>
        <taxon>Pseudomonadota</taxon>
        <taxon>Alphaproteobacteria</taxon>
        <taxon>Hyphomicrobiales</taxon>
        <taxon>Aurantimonadaceae</taxon>
        <taxon>Aureimonas</taxon>
    </lineage>
</organism>
<dbReference type="EMBL" id="JRFJ01000001">
    <property type="protein sequence ID" value="KHJ55730.1"/>
    <property type="molecule type" value="Genomic_DNA"/>
</dbReference>
<evidence type="ECO:0000313" key="8">
    <source>
        <dbReference type="Proteomes" id="UP000030826"/>
    </source>
</evidence>
<feature type="signal peptide" evidence="5">
    <location>
        <begin position="1"/>
        <end position="26"/>
    </location>
</feature>
<reference evidence="7 8" key="1">
    <citation type="submission" date="2014-09" db="EMBL/GenBank/DDBJ databases">
        <title>Isolation and characterization of Aurantimonas altamirensis ON-56566 from clinical sample following a dog bite.</title>
        <authorList>
            <person name="Eshaghi A."/>
            <person name="Li A."/>
            <person name="Shahinas D."/>
            <person name="Bahn P."/>
            <person name="Kus J.V."/>
            <person name="Patel S.N."/>
        </authorList>
    </citation>
    <scope>NUCLEOTIDE SEQUENCE [LARGE SCALE GENOMIC DNA]</scope>
    <source>
        <strain evidence="7 8">ON-56566</strain>
    </source>
</reference>
<protein>
    <submittedName>
        <fullName evidence="7">ABC transporter substrate-binding protein</fullName>
    </submittedName>
</protein>
<dbReference type="GO" id="GO:1904680">
    <property type="term" value="F:peptide transmembrane transporter activity"/>
    <property type="evidence" value="ECO:0007669"/>
    <property type="project" value="TreeGrafter"/>
</dbReference>